<dbReference type="Gene3D" id="3.40.50.1240">
    <property type="entry name" value="Phosphoglycerate mutase-like"/>
    <property type="match status" value="1"/>
</dbReference>
<reference evidence="1 2" key="1">
    <citation type="submission" date="2024-06" db="EMBL/GenBank/DDBJ databases">
        <title>The Natural Products Discovery Center: Release of the First 8490 Sequenced Strains for Exploring Actinobacteria Biosynthetic Diversity.</title>
        <authorList>
            <person name="Kalkreuter E."/>
            <person name="Kautsar S.A."/>
            <person name="Yang D."/>
            <person name="Bader C.D."/>
            <person name="Teijaro C.N."/>
            <person name="Fluegel L."/>
            <person name="Davis C.M."/>
            <person name="Simpson J.R."/>
            <person name="Lauterbach L."/>
            <person name="Steele A.D."/>
            <person name="Gui C."/>
            <person name="Meng S."/>
            <person name="Li G."/>
            <person name="Viehrig K."/>
            <person name="Ye F."/>
            <person name="Su P."/>
            <person name="Kiefer A.F."/>
            <person name="Nichols A."/>
            <person name="Cepeda A.J."/>
            <person name="Yan W."/>
            <person name="Fan B."/>
            <person name="Jiang Y."/>
            <person name="Adhikari A."/>
            <person name="Zheng C.-J."/>
            <person name="Schuster L."/>
            <person name="Cowan T.M."/>
            <person name="Smanski M.J."/>
            <person name="Chevrette M.G."/>
            <person name="De Carvalho L.P.S."/>
            <person name="Shen B."/>
        </authorList>
    </citation>
    <scope>NUCLEOTIDE SEQUENCE [LARGE SCALE GENOMIC DNA]</scope>
    <source>
        <strain evidence="1 2">NPDC038104</strain>
    </source>
</reference>
<dbReference type="RefSeq" id="WP_108953081.1">
    <property type="nucleotide sequence ID" value="NZ_BEVZ01000002.1"/>
</dbReference>
<dbReference type="EC" id="3.1.3.-" evidence="1"/>
<evidence type="ECO:0000313" key="2">
    <source>
        <dbReference type="Proteomes" id="UP001550850"/>
    </source>
</evidence>
<dbReference type="SUPFAM" id="SSF53254">
    <property type="entry name" value="Phosphoglycerate mutase-like"/>
    <property type="match status" value="1"/>
</dbReference>
<dbReference type="Pfam" id="PF00300">
    <property type="entry name" value="His_Phos_1"/>
    <property type="match status" value="1"/>
</dbReference>
<evidence type="ECO:0000313" key="1">
    <source>
        <dbReference type="EMBL" id="MEU3558443.1"/>
    </source>
</evidence>
<keyword evidence="2" id="KW-1185">Reference proteome</keyword>
<organism evidence="1 2">
    <name type="scientific">Streptomyces fragilis</name>
    <dbReference type="NCBI Taxonomy" id="67301"/>
    <lineage>
        <taxon>Bacteria</taxon>
        <taxon>Bacillati</taxon>
        <taxon>Actinomycetota</taxon>
        <taxon>Actinomycetes</taxon>
        <taxon>Kitasatosporales</taxon>
        <taxon>Streptomycetaceae</taxon>
        <taxon>Streptomyces</taxon>
    </lineage>
</organism>
<name>A0ABV2YRU6_9ACTN</name>
<protein>
    <submittedName>
        <fullName evidence="1">Histidine phosphatase family protein</fullName>
        <ecNumber evidence="1">3.1.3.-</ecNumber>
    </submittedName>
</protein>
<dbReference type="InterPro" id="IPR029033">
    <property type="entry name" value="His_PPase_superfam"/>
</dbReference>
<dbReference type="EMBL" id="JBEZUR010000115">
    <property type="protein sequence ID" value="MEU3558443.1"/>
    <property type="molecule type" value="Genomic_DNA"/>
</dbReference>
<comment type="caution">
    <text evidence="1">The sequence shown here is derived from an EMBL/GenBank/DDBJ whole genome shotgun (WGS) entry which is preliminary data.</text>
</comment>
<gene>
    <name evidence="1" type="ORF">AB0E65_30175</name>
</gene>
<dbReference type="GO" id="GO:0016787">
    <property type="term" value="F:hydrolase activity"/>
    <property type="evidence" value="ECO:0007669"/>
    <property type="project" value="UniProtKB-KW"/>
</dbReference>
<dbReference type="InterPro" id="IPR013078">
    <property type="entry name" value="His_Pase_superF_clade-1"/>
</dbReference>
<dbReference type="SMART" id="SM00855">
    <property type="entry name" value="PGAM"/>
    <property type="match status" value="1"/>
</dbReference>
<dbReference type="PANTHER" id="PTHR48100:SF15">
    <property type="entry name" value="SEDOHEPTULOSE 1,7-BISPHOSPHATASE"/>
    <property type="match status" value="1"/>
</dbReference>
<dbReference type="PANTHER" id="PTHR48100">
    <property type="entry name" value="BROAD-SPECIFICITY PHOSPHATASE YOR283W-RELATED"/>
    <property type="match status" value="1"/>
</dbReference>
<proteinExistence type="predicted"/>
<dbReference type="CDD" id="cd07067">
    <property type="entry name" value="HP_PGM_like"/>
    <property type="match status" value="1"/>
</dbReference>
<sequence length="202" mass="22073">MGDLLLLRHGETEWSAARRHTSRTDLPLTAHGEEEARAVAPLLAGRRLAAVLTSPRLRAVTTARLAGLSGTRADPDLREWEYGAYEGLMTEEIRQERPGWNIWDDGCPPSADGHPGELPEEVGARADRVLARVEPLLRADDGDVLLVAHGHYLRVLTARRLGLAATDGRLFQIFTGTVSRLSTEHGRPVVSVWNARPGGAEL</sequence>
<dbReference type="InterPro" id="IPR050275">
    <property type="entry name" value="PGM_Phosphatase"/>
</dbReference>
<dbReference type="Proteomes" id="UP001550850">
    <property type="component" value="Unassembled WGS sequence"/>
</dbReference>
<keyword evidence="1" id="KW-0378">Hydrolase</keyword>
<accession>A0ABV2YRU6</accession>